<feature type="domain" description="C2H2-type" evidence="2">
    <location>
        <begin position="274"/>
        <end position="294"/>
    </location>
</feature>
<keyword evidence="4" id="KW-1185">Reference proteome</keyword>
<comment type="caution">
    <text evidence="3">The sequence shown here is derived from an EMBL/GenBank/DDBJ whole genome shotgun (WGS) entry which is preliminary data.</text>
</comment>
<dbReference type="Proteomes" id="UP000887229">
    <property type="component" value="Unassembled WGS sequence"/>
</dbReference>
<evidence type="ECO:0000313" key="3">
    <source>
        <dbReference type="EMBL" id="KAG9252126.1"/>
    </source>
</evidence>
<dbReference type="GO" id="GO:0003700">
    <property type="term" value="F:DNA-binding transcription factor activity"/>
    <property type="evidence" value="ECO:0007669"/>
    <property type="project" value="InterPro"/>
</dbReference>
<dbReference type="AlphaFoldDB" id="A0A9P7ZI18"/>
<accession>A0A9P7ZI18</accession>
<feature type="region of interest" description="Disordered" evidence="1">
    <location>
        <begin position="1"/>
        <end position="39"/>
    </location>
</feature>
<dbReference type="Gene3D" id="3.30.160.60">
    <property type="entry name" value="Classic Zinc Finger"/>
    <property type="match status" value="1"/>
</dbReference>
<dbReference type="EMBL" id="MU251264">
    <property type="protein sequence ID" value="KAG9252126.1"/>
    <property type="molecule type" value="Genomic_DNA"/>
</dbReference>
<evidence type="ECO:0000259" key="2">
    <source>
        <dbReference type="PROSITE" id="PS00028"/>
    </source>
</evidence>
<protein>
    <recommendedName>
        <fullName evidence="2">C2H2-type domain-containing protein</fullName>
    </recommendedName>
</protein>
<sequence>MGYHGTPTQQYFLSPPSGNTQSRGVSGHGPDTSVHTDNNDQVQRAQYSIEDPWLHGNQHIHMNQTTQHYFDGDFNASTPASSLAHGSMEPYISFETDPSLVMTPGDTPFMSSSAIGHDLACNAGSGSLSPLSLPGGFCSSVHSVAWAFPQSYTENVESLAGILMPYGQNCDYLNPLPVMSTSSNSDMGSPRLLSPRPQPSGQHLAQYSQPEDAASSPRAKRKPMSTSTHESMPKKSRTKRARHDARPANQPKEPENRITEPSSASPAPPLDLKCPHCEVAYRDQSAFDKHLDTHIRPFICVFHYAGCTRTFAKKNEWKRHVLKQHICLEYYHCDYMQCAAGTRSSTSSRPKALPAHGRIFRRKDLHMQHVRRMHLSEDINDRQAQAEMASLQQQAMRTRCQLPRRMVCPAENCHHVFCGDKAWDERMEHAAQHLWAAKKGLEPEVKFGGSHDTCLSEWAERPDVDVVRRVPGGWALNNPLQDCDEAARCSPSSSSCEEDAEGEPA</sequence>
<dbReference type="SMART" id="SM00355">
    <property type="entry name" value="ZnF_C2H2"/>
    <property type="match status" value="3"/>
</dbReference>
<dbReference type="GeneID" id="70289394"/>
<feature type="compositionally biased region" description="Basic residues" evidence="1">
    <location>
        <begin position="234"/>
        <end position="243"/>
    </location>
</feature>
<name>A0A9P7ZI18_9HYPO</name>
<dbReference type="PANTHER" id="PTHR23225:SF2">
    <property type="entry name" value="AT09679P-RELATED"/>
    <property type="match status" value="1"/>
</dbReference>
<dbReference type="InterPro" id="IPR039970">
    <property type="entry name" value="TF_Grauzone"/>
</dbReference>
<feature type="compositionally biased region" description="Polar residues" evidence="1">
    <location>
        <begin position="1"/>
        <end position="24"/>
    </location>
</feature>
<evidence type="ECO:0000256" key="1">
    <source>
        <dbReference type="SAM" id="MobiDB-lite"/>
    </source>
</evidence>
<reference evidence="3" key="1">
    <citation type="journal article" date="2021" name="IMA Fungus">
        <title>Genomic characterization of three marine fungi, including Emericellopsis atlantica sp. nov. with signatures of a generalist lifestyle and marine biomass degradation.</title>
        <authorList>
            <person name="Hagestad O.C."/>
            <person name="Hou L."/>
            <person name="Andersen J.H."/>
            <person name="Hansen E.H."/>
            <person name="Altermark B."/>
            <person name="Li C."/>
            <person name="Kuhnert E."/>
            <person name="Cox R.J."/>
            <person name="Crous P.W."/>
            <person name="Spatafora J.W."/>
            <person name="Lail K."/>
            <person name="Amirebrahimi M."/>
            <person name="Lipzen A."/>
            <person name="Pangilinan J."/>
            <person name="Andreopoulos W."/>
            <person name="Hayes R.D."/>
            <person name="Ng V."/>
            <person name="Grigoriev I.V."/>
            <person name="Jackson S.A."/>
            <person name="Sutton T.D.S."/>
            <person name="Dobson A.D.W."/>
            <person name="Rama T."/>
        </authorList>
    </citation>
    <scope>NUCLEOTIDE SEQUENCE</scope>
    <source>
        <strain evidence="3">TS7</strain>
    </source>
</reference>
<dbReference type="InterPro" id="IPR013087">
    <property type="entry name" value="Znf_C2H2_type"/>
</dbReference>
<gene>
    <name evidence="3" type="ORF">F5Z01DRAFT_250955</name>
</gene>
<dbReference type="OrthoDB" id="5388486at2759"/>
<organism evidence="3 4">
    <name type="scientific">Emericellopsis atlantica</name>
    <dbReference type="NCBI Taxonomy" id="2614577"/>
    <lineage>
        <taxon>Eukaryota</taxon>
        <taxon>Fungi</taxon>
        <taxon>Dikarya</taxon>
        <taxon>Ascomycota</taxon>
        <taxon>Pezizomycotina</taxon>
        <taxon>Sordariomycetes</taxon>
        <taxon>Hypocreomycetidae</taxon>
        <taxon>Hypocreales</taxon>
        <taxon>Bionectriaceae</taxon>
        <taxon>Emericellopsis</taxon>
    </lineage>
</organism>
<dbReference type="RefSeq" id="XP_046116050.1">
    <property type="nucleotide sequence ID" value="XM_046258491.1"/>
</dbReference>
<evidence type="ECO:0000313" key="4">
    <source>
        <dbReference type="Proteomes" id="UP000887229"/>
    </source>
</evidence>
<feature type="region of interest" description="Disordered" evidence="1">
    <location>
        <begin position="181"/>
        <end position="270"/>
    </location>
</feature>
<dbReference type="PANTHER" id="PTHR23225">
    <property type="entry name" value="ZINC FINGER PROTEIN"/>
    <property type="match status" value="1"/>
</dbReference>
<proteinExistence type="predicted"/>
<dbReference type="PROSITE" id="PS00028">
    <property type="entry name" value="ZINC_FINGER_C2H2_1"/>
    <property type="match status" value="1"/>
</dbReference>